<dbReference type="GO" id="GO:0003735">
    <property type="term" value="F:structural constituent of ribosome"/>
    <property type="evidence" value="ECO:0007669"/>
    <property type="project" value="InterPro"/>
</dbReference>
<dbReference type="Pfam" id="PF00828">
    <property type="entry name" value="Ribosomal_L27A"/>
    <property type="match status" value="1"/>
</dbReference>
<accession>A0A0G0WL74</accession>
<evidence type="ECO:0000256" key="6">
    <source>
        <dbReference type="SAM" id="MobiDB-lite"/>
    </source>
</evidence>
<comment type="caution">
    <text evidence="8">The sequence shown here is derived from an EMBL/GenBank/DDBJ whole genome shotgun (WGS) entry which is preliminary data.</text>
</comment>
<dbReference type="EMBL" id="LCBQ01000013">
    <property type="protein sequence ID" value="KKS13564.1"/>
    <property type="molecule type" value="Genomic_DNA"/>
</dbReference>
<dbReference type="Gene3D" id="3.100.10.10">
    <property type="match status" value="1"/>
</dbReference>
<dbReference type="HAMAP" id="MF_01341">
    <property type="entry name" value="Ribosomal_uL15"/>
    <property type="match status" value="1"/>
</dbReference>
<organism evidence="8 9">
    <name type="scientific">Candidatus Yanofskybacteria bacterium GW2011_GWA1_41_6</name>
    <dbReference type="NCBI Taxonomy" id="1619020"/>
    <lineage>
        <taxon>Bacteria</taxon>
        <taxon>Candidatus Yanofskyibacteriota</taxon>
    </lineage>
</organism>
<evidence type="ECO:0000256" key="5">
    <source>
        <dbReference type="RuleBase" id="RU003888"/>
    </source>
</evidence>
<evidence type="ECO:0000256" key="3">
    <source>
        <dbReference type="ARBA" id="ARBA00023274"/>
    </source>
</evidence>
<dbReference type="PANTHER" id="PTHR12934:SF11">
    <property type="entry name" value="LARGE RIBOSOMAL SUBUNIT PROTEIN UL15M"/>
    <property type="match status" value="1"/>
</dbReference>
<protein>
    <recommendedName>
        <fullName evidence="4">Large ribosomal subunit protein uL15</fullName>
    </recommendedName>
</protein>
<reference evidence="8 9" key="1">
    <citation type="journal article" date="2015" name="Nature">
        <title>rRNA introns, odd ribosomes, and small enigmatic genomes across a large radiation of phyla.</title>
        <authorList>
            <person name="Brown C.T."/>
            <person name="Hug L.A."/>
            <person name="Thomas B.C."/>
            <person name="Sharon I."/>
            <person name="Castelle C.J."/>
            <person name="Singh A."/>
            <person name="Wilkins M.J."/>
            <person name="Williams K.H."/>
            <person name="Banfield J.F."/>
        </authorList>
    </citation>
    <scope>NUCLEOTIDE SEQUENCE [LARGE SCALE GENOMIC DNA]</scope>
</reference>
<gene>
    <name evidence="4" type="primary">rplO</name>
    <name evidence="8" type="ORF">UU70_C0013G0008</name>
</gene>
<feature type="domain" description="Large ribosomal subunit protein uL15/eL18" evidence="7">
    <location>
        <begin position="90"/>
        <end position="157"/>
    </location>
</feature>
<evidence type="ECO:0000259" key="7">
    <source>
        <dbReference type="Pfam" id="PF00828"/>
    </source>
</evidence>
<keyword evidence="2 4" id="KW-0689">Ribosomal protein</keyword>
<sequence length="158" mass="17223">MNIHQLKPKTARTFAKRVGRGGKRGTTSGKGTKGQKSRAGAGVKPGFRGGDNRIWQLFPKQRGASKKPGNNSPHRKHRFFQLKHNKSVAVNLGVFDKFSEGQEVTAQMLMDKGFIRNTKDTVKILGGGILKKKLILKGFSFSDSAKTKITKAGGSITD</sequence>
<evidence type="ECO:0000256" key="1">
    <source>
        <dbReference type="ARBA" id="ARBA00007320"/>
    </source>
</evidence>
<dbReference type="PANTHER" id="PTHR12934">
    <property type="entry name" value="50S RIBOSOMAL PROTEIN L15"/>
    <property type="match status" value="1"/>
</dbReference>
<dbReference type="SUPFAM" id="SSF52080">
    <property type="entry name" value="Ribosomal proteins L15p and L18e"/>
    <property type="match status" value="1"/>
</dbReference>
<dbReference type="InterPro" id="IPR030878">
    <property type="entry name" value="Ribosomal_uL15"/>
</dbReference>
<name>A0A0G0WL74_9BACT</name>
<keyword evidence="4" id="KW-0699">rRNA-binding</keyword>
<dbReference type="InterPro" id="IPR001196">
    <property type="entry name" value="Ribosomal_uL15_CS"/>
</dbReference>
<evidence type="ECO:0000313" key="9">
    <source>
        <dbReference type="Proteomes" id="UP000034380"/>
    </source>
</evidence>
<dbReference type="GO" id="GO:0019843">
    <property type="term" value="F:rRNA binding"/>
    <property type="evidence" value="ECO:0007669"/>
    <property type="project" value="UniProtKB-UniRule"/>
</dbReference>
<dbReference type="InterPro" id="IPR036227">
    <property type="entry name" value="Ribosomal_uL15/eL18_sf"/>
</dbReference>
<dbReference type="GO" id="GO:0006412">
    <property type="term" value="P:translation"/>
    <property type="evidence" value="ECO:0007669"/>
    <property type="project" value="UniProtKB-UniRule"/>
</dbReference>
<evidence type="ECO:0000256" key="4">
    <source>
        <dbReference type="HAMAP-Rule" id="MF_01341"/>
    </source>
</evidence>
<dbReference type="AlphaFoldDB" id="A0A0G0WL74"/>
<evidence type="ECO:0000313" key="8">
    <source>
        <dbReference type="EMBL" id="KKS13564.1"/>
    </source>
</evidence>
<dbReference type="GO" id="GO:0022625">
    <property type="term" value="C:cytosolic large ribosomal subunit"/>
    <property type="evidence" value="ECO:0007669"/>
    <property type="project" value="TreeGrafter"/>
</dbReference>
<dbReference type="InterPro" id="IPR005749">
    <property type="entry name" value="Ribosomal_uL15_bac-type"/>
</dbReference>
<dbReference type="InterPro" id="IPR021131">
    <property type="entry name" value="Ribosomal_uL15/eL18"/>
</dbReference>
<comment type="similarity">
    <text evidence="1 4 5">Belongs to the universal ribosomal protein uL15 family.</text>
</comment>
<dbReference type="Proteomes" id="UP000034380">
    <property type="component" value="Unassembled WGS sequence"/>
</dbReference>
<dbReference type="PROSITE" id="PS00475">
    <property type="entry name" value="RIBOSOMAL_L15"/>
    <property type="match status" value="1"/>
</dbReference>
<keyword evidence="4" id="KW-0694">RNA-binding</keyword>
<comment type="subunit">
    <text evidence="4">Part of the 50S ribosomal subunit.</text>
</comment>
<feature type="compositionally biased region" description="Basic residues" evidence="6">
    <location>
        <begin position="1"/>
        <end position="23"/>
    </location>
</feature>
<evidence type="ECO:0000256" key="2">
    <source>
        <dbReference type="ARBA" id="ARBA00022980"/>
    </source>
</evidence>
<comment type="function">
    <text evidence="4">Binds to the 23S rRNA.</text>
</comment>
<feature type="region of interest" description="Disordered" evidence="6">
    <location>
        <begin position="1"/>
        <end position="53"/>
    </location>
</feature>
<proteinExistence type="inferred from homology"/>
<keyword evidence="3 4" id="KW-0687">Ribonucleoprotein</keyword>